<dbReference type="PANTHER" id="PTHR44591">
    <property type="entry name" value="STRESS RESPONSE REGULATOR PROTEIN 1"/>
    <property type="match status" value="1"/>
</dbReference>
<protein>
    <submittedName>
        <fullName evidence="5">Response regulator</fullName>
    </submittedName>
</protein>
<dbReference type="RefSeq" id="WP_135870205.1">
    <property type="nucleotide sequence ID" value="NZ_SRSC01000002.1"/>
</dbReference>
<gene>
    <name evidence="5" type="ORF">E4633_10585</name>
</gene>
<feature type="domain" description="HTH cro/C1-type" evidence="4">
    <location>
        <begin position="11"/>
        <end position="65"/>
    </location>
</feature>
<organism evidence="5 6">
    <name type="scientific">Geomonas terrae</name>
    <dbReference type="NCBI Taxonomy" id="2562681"/>
    <lineage>
        <taxon>Bacteria</taxon>
        <taxon>Pseudomonadati</taxon>
        <taxon>Thermodesulfobacteriota</taxon>
        <taxon>Desulfuromonadia</taxon>
        <taxon>Geobacterales</taxon>
        <taxon>Geobacteraceae</taxon>
        <taxon>Geomonas</taxon>
    </lineage>
</organism>
<dbReference type="GO" id="GO:0003677">
    <property type="term" value="F:DNA binding"/>
    <property type="evidence" value="ECO:0007669"/>
    <property type="project" value="InterPro"/>
</dbReference>
<keyword evidence="1 2" id="KW-0597">Phosphoprotein</keyword>
<dbReference type="SUPFAM" id="SSF47413">
    <property type="entry name" value="lambda repressor-like DNA-binding domains"/>
    <property type="match status" value="1"/>
</dbReference>
<dbReference type="PROSITE" id="PS50110">
    <property type="entry name" value="RESPONSE_REGULATORY"/>
    <property type="match status" value="1"/>
</dbReference>
<evidence type="ECO:0000259" key="3">
    <source>
        <dbReference type="PROSITE" id="PS50110"/>
    </source>
</evidence>
<dbReference type="InterPro" id="IPR010982">
    <property type="entry name" value="Lambda_DNA-bd_dom_sf"/>
</dbReference>
<dbReference type="SMART" id="SM00530">
    <property type="entry name" value="HTH_XRE"/>
    <property type="match status" value="1"/>
</dbReference>
<feature type="domain" description="Response regulatory" evidence="3">
    <location>
        <begin position="110"/>
        <end position="221"/>
    </location>
</feature>
<name>A0A4V3NZR8_9BACT</name>
<proteinExistence type="predicted"/>
<dbReference type="InterPro" id="IPR050595">
    <property type="entry name" value="Bact_response_regulator"/>
</dbReference>
<dbReference type="InterPro" id="IPR001387">
    <property type="entry name" value="Cro/C1-type_HTH"/>
</dbReference>
<dbReference type="InterPro" id="IPR001789">
    <property type="entry name" value="Sig_transdc_resp-reg_receiver"/>
</dbReference>
<evidence type="ECO:0000313" key="6">
    <source>
        <dbReference type="Proteomes" id="UP000306416"/>
    </source>
</evidence>
<dbReference type="Pfam" id="PF00072">
    <property type="entry name" value="Response_reg"/>
    <property type="match status" value="1"/>
</dbReference>
<accession>A0A4V3NZR8</accession>
<dbReference type="PROSITE" id="PS50943">
    <property type="entry name" value="HTH_CROC1"/>
    <property type="match status" value="1"/>
</dbReference>
<dbReference type="SMART" id="SM00448">
    <property type="entry name" value="REC"/>
    <property type="match status" value="1"/>
</dbReference>
<dbReference type="Proteomes" id="UP000306416">
    <property type="component" value="Unassembled WGS sequence"/>
</dbReference>
<evidence type="ECO:0000256" key="2">
    <source>
        <dbReference type="PROSITE-ProRule" id="PRU00169"/>
    </source>
</evidence>
<dbReference type="InterPro" id="IPR011006">
    <property type="entry name" value="CheY-like_superfamily"/>
</dbReference>
<evidence type="ECO:0000313" key="5">
    <source>
        <dbReference type="EMBL" id="TGU72732.1"/>
    </source>
</evidence>
<dbReference type="SUPFAM" id="SSF52172">
    <property type="entry name" value="CheY-like"/>
    <property type="match status" value="1"/>
</dbReference>
<dbReference type="PANTHER" id="PTHR44591:SF3">
    <property type="entry name" value="RESPONSE REGULATORY DOMAIN-CONTAINING PROTEIN"/>
    <property type="match status" value="1"/>
</dbReference>
<dbReference type="Gene3D" id="3.40.50.2300">
    <property type="match status" value="1"/>
</dbReference>
<keyword evidence="6" id="KW-1185">Reference proteome</keyword>
<dbReference type="CDD" id="cd00093">
    <property type="entry name" value="HTH_XRE"/>
    <property type="match status" value="1"/>
</dbReference>
<sequence>MTIEEAFGIVVRRLRRERNLSQDRLSMLSCLDRKFISNIEGGKQQPSLLSIFALASALNASASSIIFETEFILKINTPERMRPDGSKIDWISSMEIMMNKINNCYQGTETILIVDDEKQLREMLSDFLVSYGYRVITAEDGQDALDKYKQNEPIHLVVMDVVMPRKDGISCFREIKKVNPAAKAVFMSGYRPDHLQAKPDFQLIQKPFSPVEMIKAIRSALESEQDVIGDR</sequence>
<reference evidence="5 6" key="1">
    <citation type="submission" date="2019-04" db="EMBL/GenBank/DDBJ databases">
        <title>Geobacter oryzae sp. nov., ferric-reducing bacteria isolated from paddy soil.</title>
        <authorList>
            <person name="Xu Z."/>
            <person name="Masuda Y."/>
            <person name="Itoh H."/>
            <person name="Senoo K."/>
        </authorList>
    </citation>
    <scope>NUCLEOTIDE SEQUENCE [LARGE SCALE GENOMIC DNA]</scope>
    <source>
        <strain evidence="5 6">Red111</strain>
    </source>
</reference>
<evidence type="ECO:0000256" key="1">
    <source>
        <dbReference type="ARBA" id="ARBA00022553"/>
    </source>
</evidence>
<comment type="caution">
    <text evidence="5">The sequence shown here is derived from an EMBL/GenBank/DDBJ whole genome shotgun (WGS) entry which is preliminary data.</text>
</comment>
<dbReference type="GO" id="GO:0000160">
    <property type="term" value="P:phosphorelay signal transduction system"/>
    <property type="evidence" value="ECO:0007669"/>
    <property type="project" value="InterPro"/>
</dbReference>
<dbReference type="EMBL" id="SRSC01000002">
    <property type="protein sequence ID" value="TGU72732.1"/>
    <property type="molecule type" value="Genomic_DNA"/>
</dbReference>
<evidence type="ECO:0000259" key="4">
    <source>
        <dbReference type="PROSITE" id="PS50943"/>
    </source>
</evidence>
<dbReference type="Gene3D" id="1.10.260.40">
    <property type="entry name" value="lambda repressor-like DNA-binding domains"/>
    <property type="match status" value="1"/>
</dbReference>
<dbReference type="Pfam" id="PF01381">
    <property type="entry name" value="HTH_3"/>
    <property type="match status" value="1"/>
</dbReference>
<feature type="modified residue" description="4-aspartylphosphate" evidence="2">
    <location>
        <position position="160"/>
    </location>
</feature>
<dbReference type="AlphaFoldDB" id="A0A4V3NZR8"/>